<dbReference type="Proteomes" id="UP000422744">
    <property type="component" value="Chromosome"/>
</dbReference>
<dbReference type="RefSeq" id="WP_155968782.1">
    <property type="nucleotide sequence ID" value="NZ_CP037426.1"/>
</dbReference>
<reference evidence="2 3" key="1">
    <citation type="submission" date="2019-03" db="EMBL/GenBank/DDBJ databases">
        <title>Wolbachia endosymbiont of Haematobia irritans wIrr.</title>
        <authorList>
            <person name="Parry R.H."/>
            <person name="Asgari S."/>
        </authorList>
    </citation>
    <scope>NUCLEOTIDE SEQUENCE [LARGE SCALE GENOMIC DNA]</scope>
    <source>
        <strain evidence="3">wIrr</strain>
    </source>
</reference>
<dbReference type="InterPro" id="IPR016084">
    <property type="entry name" value="Haem_Oase-like_multi-hlx"/>
</dbReference>
<sequence>MFSGIIRSCYGSNLLKDIIEHPFNVELANHTLNIENFKFYAQQKTLFLGDYIRTTLITASKMEDYSSIISLAEVAQRVVTVNRMLYDYYFTMYGISREKKSLECFNFTNFLLSISHSNTYEAMTVSYSCMFIYETVVDSMKNRFKKNNRYRDWFNFCYSDSVKSGCIILENIVDGYCSRARENEKSRMLELFRITAQFVLDFLNGAYNFSRFNQFPKEH</sequence>
<dbReference type="PANTHER" id="PTHR43198">
    <property type="entry name" value="BIFUNCTIONAL TH2 PROTEIN"/>
    <property type="match status" value="1"/>
</dbReference>
<evidence type="ECO:0000313" key="2">
    <source>
        <dbReference type="EMBL" id="QGT16144.1"/>
    </source>
</evidence>
<accession>A0A6I6CNI0</accession>
<evidence type="ECO:0000313" key="3">
    <source>
        <dbReference type="Proteomes" id="UP000422744"/>
    </source>
</evidence>
<dbReference type="PANTHER" id="PTHR43198:SF2">
    <property type="entry name" value="SI:CH1073-67J19.1-RELATED"/>
    <property type="match status" value="1"/>
</dbReference>
<dbReference type="SUPFAM" id="SSF48613">
    <property type="entry name" value="Heme oxygenase-like"/>
    <property type="match status" value="1"/>
</dbReference>
<dbReference type="Gene3D" id="1.20.910.10">
    <property type="entry name" value="Heme oxygenase-like"/>
    <property type="match status" value="1"/>
</dbReference>
<dbReference type="GO" id="GO:0005829">
    <property type="term" value="C:cytosol"/>
    <property type="evidence" value="ECO:0007669"/>
    <property type="project" value="TreeGrafter"/>
</dbReference>
<name>A0A6I6CNI0_WOLPI</name>
<dbReference type="InterPro" id="IPR050967">
    <property type="entry name" value="Thiamine_Salvage_TenA"/>
</dbReference>
<dbReference type="AlphaFoldDB" id="A0A6I6CNI0"/>
<organism evidence="2 3">
    <name type="scientific">Wolbachia pipientis</name>
    <dbReference type="NCBI Taxonomy" id="955"/>
    <lineage>
        <taxon>Bacteria</taxon>
        <taxon>Pseudomonadati</taxon>
        <taxon>Pseudomonadota</taxon>
        <taxon>Alphaproteobacteria</taxon>
        <taxon>Rickettsiales</taxon>
        <taxon>Anaplasmataceae</taxon>
        <taxon>Wolbachieae</taxon>
        <taxon>Wolbachia</taxon>
    </lineage>
</organism>
<protein>
    <submittedName>
        <fullName evidence="2">TenA family transcriptional regulator</fullName>
    </submittedName>
</protein>
<dbReference type="EMBL" id="CP037426">
    <property type="protein sequence ID" value="QGT16144.1"/>
    <property type="molecule type" value="Genomic_DNA"/>
</dbReference>
<gene>
    <name evidence="2" type="ORF">E0495_02500</name>
</gene>
<evidence type="ECO:0000259" key="1">
    <source>
        <dbReference type="Pfam" id="PF03070"/>
    </source>
</evidence>
<proteinExistence type="predicted"/>
<feature type="domain" description="Thiaminase-2/PQQC" evidence="1">
    <location>
        <begin position="15"/>
        <end position="208"/>
    </location>
</feature>
<dbReference type="Pfam" id="PF03070">
    <property type="entry name" value="TENA_THI-4"/>
    <property type="match status" value="1"/>
</dbReference>
<dbReference type="InterPro" id="IPR004305">
    <property type="entry name" value="Thiaminase-2/PQQC"/>
</dbReference>